<dbReference type="EMBL" id="GL433854">
    <property type="protein sequence ID" value="EFN52881.1"/>
    <property type="molecule type" value="Genomic_DNA"/>
</dbReference>
<dbReference type="RefSeq" id="XP_005844983.1">
    <property type="nucleotide sequence ID" value="XM_005844921.1"/>
</dbReference>
<organism evidence="4">
    <name type="scientific">Chlorella variabilis</name>
    <name type="common">Green alga</name>
    <dbReference type="NCBI Taxonomy" id="554065"/>
    <lineage>
        <taxon>Eukaryota</taxon>
        <taxon>Viridiplantae</taxon>
        <taxon>Chlorophyta</taxon>
        <taxon>core chlorophytes</taxon>
        <taxon>Trebouxiophyceae</taxon>
        <taxon>Chlorellales</taxon>
        <taxon>Chlorellaceae</taxon>
        <taxon>Chlorella clade</taxon>
        <taxon>Chlorella</taxon>
    </lineage>
</organism>
<evidence type="ECO:0000313" key="3">
    <source>
        <dbReference type="EMBL" id="EFN52881.1"/>
    </source>
</evidence>
<evidence type="ECO:0000256" key="1">
    <source>
        <dbReference type="SAM" id="Coils"/>
    </source>
</evidence>
<dbReference type="GeneID" id="17352199"/>
<proteinExistence type="predicted"/>
<dbReference type="Proteomes" id="UP000008141">
    <property type="component" value="Unassembled WGS sequence"/>
</dbReference>
<gene>
    <name evidence="3" type="ORF">CHLNCDRAFT_138390</name>
</gene>
<evidence type="ECO:0000313" key="4">
    <source>
        <dbReference type="Proteomes" id="UP000008141"/>
    </source>
</evidence>
<protein>
    <submittedName>
        <fullName evidence="3">Uncharacterized protein</fullName>
    </submittedName>
</protein>
<dbReference type="KEGG" id="cvr:CHLNCDRAFT_138390"/>
<keyword evidence="4" id="KW-1185">Reference proteome</keyword>
<name>E1ZMY5_CHLVA</name>
<feature type="coiled-coil region" evidence="1">
    <location>
        <begin position="77"/>
        <end position="121"/>
    </location>
</feature>
<accession>E1ZMY5</accession>
<sequence length="236" mass="26233">MLDRSDCLQNHGVRLQQELAAEHATRLVRHAADLEEEAKRSEAKAFYLAKEAEHLQGGAGVVGMDIVMLNRVADALEAQLAGEIQEARKDQKAAEEKLWVATQLEERRRQLKAEALSLSERADERAARAELRFPQAEQAVHHVETTRSTFIQARRNSSFMHARAEHLERQAEAVAKGAEALMQRASEKATEALEVKRRAQGAAVERLADDLEQPKKGVASADLHTAQSAEEAHRQA</sequence>
<reference evidence="3 4" key="1">
    <citation type="journal article" date="2010" name="Plant Cell">
        <title>The Chlorella variabilis NC64A genome reveals adaptation to photosymbiosis, coevolution with viruses, and cryptic sex.</title>
        <authorList>
            <person name="Blanc G."/>
            <person name="Duncan G."/>
            <person name="Agarkova I."/>
            <person name="Borodovsky M."/>
            <person name="Gurnon J."/>
            <person name="Kuo A."/>
            <person name="Lindquist E."/>
            <person name="Lucas S."/>
            <person name="Pangilinan J."/>
            <person name="Polle J."/>
            <person name="Salamov A."/>
            <person name="Terry A."/>
            <person name="Yamada T."/>
            <person name="Dunigan D.D."/>
            <person name="Grigoriev I.V."/>
            <person name="Claverie J.M."/>
            <person name="Van Etten J.L."/>
        </authorList>
    </citation>
    <scope>NUCLEOTIDE SEQUENCE [LARGE SCALE GENOMIC DNA]</scope>
    <source>
        <strain evidence="3 4">NC64A</strain>
    </source>
</reference>
<dbReference type="InParanoid" id="E1ZMY5"/>
<dbReference type="AlphaFoldDB" id="E1ZMY5"/>
<evidence type="ECO:0000256" key="2">
    <source>
        <dbReference type="SAM" id="MobiDB-lite"/>
    </source>
</evidence>
<feature type="region of interest" description="Disordered" evidence="2">
    <location>
        <begin position="209"/>
        <end position="236"/>
    </location>
</feature>
<keyword evidence="1" id="KW-0175">Coiled coil</keyword>